<dbReference type="GO" id="GO:0006633">
    <property type="term" value="P:fatty acid biosynthetic process"/>
    <property type="evidence" value="ECO:0007669"/>
    <property type="project" value="InterPro"/>
</dbReference>
<evidence type="ECO:0000256" key="2">
    <source>
        <dbReference type="ARBA" id="ARBA00022598"/>
    </source>
</evidence>
<keyword evidence="15" id="KW-1185">Reference proteome</keyword>
<evidence type="ECO:0000313" key="14">
    <source>
        <dbReference type="EMBL" id="THG93515.1"/>
    </source>
</evidence>
<dbReference type="InterPro" id="IPR050830">
    <property type="entry name" value="Fungal_FAS"/>
</dbReference>
<dbReference type="InterPro" id="IPR003965">
    <property type="entry name" value="Fatty_acid_synthase"/>
</dbReference>
<dbReference type="Gene3D" id="1.20.930.70">
    <property type="match status" value="1"/>
</dbReference>
<keyword evidence="4 11" id="KW-0547">Nucleotide-binding</keyword>
<keyword evidence="3" id="KW-0808">Transferase</keyword>
<evidence type="ECO:0000256" key="1">
    <source>
        <dbReference type="ARBA" id="ARBA00005594"/>
    </source>
</evidence>
<comment type="similarity">
    <text evidence="1 11">Belongs to the class-I aminoacyl-tRNA synthetase family.</text>
</comment>
<accession>A0A4S4K6T1</accession>
<dbReference type="SUPFAM" id="SSF52374">
    <property type="entry name" value="Nucleotidylyl transferase"/>
    <property type="match status" value="1"/>
</dbReference>
<evidence type="ECO:0000256" key="4">
    <source>
        <dbReference type="ARBA" id="ARBA00022741"/>
    </source>
</evidence>
<dbReference type="GO" id="GO:0019171">
    <property type="term" value="F:(3R)-hydroxyacyl-[acyl-carrier-protein] dehydratase activity"/>
    <property type="evidence" value="ECO:0007669"/>
    <property type="project" value="InterPro"/>
</dbReference>
<keyword evidence="2 11" id="KW-0436">Ligase</keyword>
<keyword evidence="5" id="KW-0378">Hydrolase</keyword>
<dbReference type="Gene3D" id="3.40.366.10">
    <property type="entry name" value="Malonyl-Coenzyme A Acyl Carrier Protein, domain 2"/>
    <property type="match status" value="1"/>
</dbReference>
<gene>
    <name evidence="14" type="ORF">EW026_g7738</name>
</gene>
<dbReference type="Gene3D" id="3.40.50.620">
    <property type="entry name" value="HUPs"/>
    <property type="match status" value="1"/>
</dbReference>
<comment type="caution">
    <text evidence="14">The sequence shown here is derived from an EMBL/GenBank/DDBJ whole genome shotgun (WGS) entry which is preliminary data.</text>
</comment>
<dbReference type="Pfam" id="PF08354">
    <property type="entry name" value="Fas1-AflB-like_hel"/>
    <property type="match status" value="2"/>
</dbReference>
<reference evidence="14 15" key="1">
    <citation type="submission" date="2019-02" db="EMBL/GenBank/DDBJ databases">
        <title>Genome sequencing of the rare red list fungi Phlebia centrifuga.</title>
        <authorList>
            <person name="Buettner E."/>
            <person name="Kellner H."/>
        </authorList>
    </citation>
    <scope>NUCLEOTIDE SEQUENCE [LARGE SCALE GENOMIC DNA]</scope>
    <source>
        <strain evidence="14 15">DSM 108282</strain>
    </source>
</reference>
<evidence type="ECO:0000256" key="10">
    <source>
        <dbReference type="ARBA" id="ARBA00023146"/>
    </source>
</evidence>
<dbReference type="EMBL" id="SGPJ01000639">
    <property type="protein sequence ID" value="THG93515.1"/>
    <property type="molecule type" value="Genomic_DNA"/>
</dbReference>
<feature type="domain" description="Fatty acid synthase beta subunit AflB /Fas1-like central" evidence="12">
    <location>
        <begin position="486"/>
        <end position="717"/>
    </location>
</feature>
<dbReference type="GO" id="GO:0005524">
    <property type="term" value="F:ATP binding"/>
    <property type="evidence" value="ECO:0007669"/>
    <property type="project" value="UniProtKB-KW"/>
</dbReference>
<evidence type="ECO:0000259" key="12">
    <source>
        <dbReference type="Pfam" id="PF08354"/>
    </source>
</evidence>
<keyword evidence="7" id="KW-0521">NADP</keyword>
<keyword evidence="10 11" id="KW-0030">Aminoacyl-tRNA synthetase</keyword>
<protein>
    <recommendedName>
        <fullName evidence="16">Fatty acid synthase</fullName>
    </recommendedName>
</protein>
<name>A0A4S4K6T1_9APHY</name>
<dbReference type="InterPro" id="IPR014729">
    <property type="entry name" value="Rossmann-like_a/b/a_fold"/>
</dbReference>
<dbReference type="GO" id="GO:0004312">
    <property type="term" value="F:fatty acid synthase activity"/>
    <property type="evidence" value="ECO:0007669"/>
    <property type="project" value="InterPro"/>
</dbReference>
<dbReference type="PANTHER" id="PTHR10982">
    <property type="entry name" value="MALONYL COA-ACYL CARRIER PROTEIN TRANSACYLASE"/>
    <property type="match status" value="1"/>
</dbReference>
<evidence type="ECO:0000259" key="13">
    <source>
        <dbReference type="Pfam" id="PF09334"/>
    </source>
</evidence>
<dbReference type="PRINTS" id="PR01483">
    <property type="entry name" value="FASYNTHASE"/>
</dbReference>
<keyword evidence="8 11" id="KW-0648">Protein biosynthesis</keyword>
<feature type="domain" description="Fatty acid synthase beta subunit AflB /Fas1-like central" evidence="12">
    <location>
        <begin position="720"/>
        <end position="773"/>
    </location>
</feature>
<dbReference type="GO" id="GO:0005835">
    <property type="term" value="C:fatty acid synthase complex"/>
    <property type="evidence" value="ECO:0007669"/>
    <property type="project" value="InterPro"/>
</dbReference>
<dbReference type="InterPro" id="IPR015413">
    <property type="entry name" value="Methionyl/Leucyl_tRNA_Synth"/>
</dbReference>
<organism evidence="14 15">
    <name type="scientific">Hermanssonia centrifuga</name>
    <dbReference type="NCBI Taxonomy" id="98765"/>
    <lineage>
        <taxon>Eukaryota</taxon>
        <taxon>Fungi</taxon>
        <taxon>Dikarya</taxon>
        <taxon>Basidiomycota</taxon>
        <taxon>Agaricomycotina</taxon>
        <taxon>Agaricomycetes</taxon>
        <taxon>Polyporales</taxon>
        <taxon>Meruliaceae</taxon>
        <taxon>Hermanssonia</taxon>
    </lineage>
</organism>
<dbReference type="Proteomes" id="UP000309038">
    <property type="component" value="Unassembled WGS sequence"/>
</dbReference>
<dbReference type="GO" id="GO:0016787">
    <property type="term" value="F:hydrolase activity"/>
    <property type="evidence" value="ECO:0007669"/>
    <property type="project" value="UniProtKB-KW"/>
</dbReference>
<evidence type="ECO:0000256" key="3">
    <source>
        <dbReference type="ARBA" id="ARBA00022679"/>
    </source>
</evidence>
<evidence type="ECO:0000256" key="8">
    <source>
        <dbReference type="ARBA" id="ARBA00022917"/>
    </source>
</evidence>
<evidence type="ECO:0008006" key="16">
    <source>
        <dbReference type="Google" id="ProtNLM"/>
    </source>
</evidence>
<evidence type="ECO:0000313" key="15">
    <source>
        <dbReference type="Proteomes" id="UP000309038"/>
    </source>
</evidence>
<dbReference type="GO" id="GO:0004812">
    <property type="term" value="F:aminoacyl-tRNA ligase activity"/>
    <property type="evidence" value="ECO:0007669"/>
    <property type="project" value="UniProtKB-KW"/>
</dbReference>
<evidence type="ECO:0000256" key="6">
    <source>
        <dbReference type="ARBA" id="ARBA00022840"/>
    </source>
</evidence>
<dbReference type="Gene3D" id="3.20.20.70">
    <property type="entry name" value="Aldolase class I"/>
    <property type="match status" value="1"/>
</dbReference>
<dbReference type="InterPro" id="IPR001227">
    <property type="entry name" value="Ac_transferase_dom_sf"/>
</dbReference>
<dbReference type="PANTHER" id="PTHR10982:SF21">
    <property type="entry name" value="FATTY ACID SYNTHASE SUBUNIT BETA"/>
    <property type="match status" value="1"/>
</dbReference>
<evidence type="ECO:0000256" key="5">
    <source>
        <dbReference type="ARBA" id="ARBA00022801"/>
    </source>
</evidence>
<sequence length="963" mass="108072">MQRRPTMRHDPEENFDYADLYNLDPSSNCRVEQTSSTLPDSTWSPYPNESSFRLGEWYWNDWTSKSQASFKKLVNVITAPDFSTEDIQKTKWDVLDRELVLERDETGDGWEDVDGLGWVESPVTISVPFHKKTAHPGTQYYTLPDNFRHRRLLSALREKVQSANFRHFHTHPYELHWKYGDASDDPQRKPVFSVRFLVVNAPYRSHYLEGATERLFQEDLGGEEWTVKDLAIPVYHTETGADLRELTTSLTKALCDQIFTMHIHWAKATAFPDAATHAVDFGPGGLSGIGPLTARNLDGRGVRVIVVGDKSRGIAELFDAQSIKREEWWSKKYSPSLVKTSDGTLHIDTPFSRLLGKPPIMVAGMTPSTAKAGYHVELASGGHYNAAALRAKLAEIQSQIPAGVGITLNALYINPRQFGFQFPLWQEMRREGLPIEGFCVAAGIASTEKAAEIIEALSNAGIKHISFKPGSVDGIRQVVNIAASNPVILQWTGGRAGGNHSCEDFHQPILATYSSICQQRNISLVGGSGFGGADDVWPYLTGDFSVDLYGAQPMPFDGFLFASRVMVAKEAHTSSSVKGLIVAAKGVDDAKWEGTYSKETGRILTVRSELGEPIHKIATRGVKLWKEFDDTVFKLPKEKRAAWLKERKAEVIAKLNKDFNKPWFGSKKDGSVVEDLADMTVVLRMVRLMYVAHQERWVDLSLRNLTGDWLRRIEERFAGKPVPFIPILDATFEVWFKKDSLWAAEDIDTVFDQDPQRVCILQGPVAVKHSKVKEVTGPHLRRRREHVDYLGAKPVALPSNSVAALGLRHEVKENKIIYTIGNSVPEPSVWLETLAGPRLDWLRALLVTPTIVQGAAHIDNPLRRLVIADIFARYARLSKPNRLVCFMTGTDEHGLKIQKAAEGRELEPLAFCDELSQHFRGLAVKANISNTRFSRTTERDHHQAVHHLWVRVQRAINALTKLT</sequence>
<proteinExistence type="inferred from homology"/>
<dbReference type="Pfam" id="PF09334">
    <property type="entry name" value="tRNA-synt_1g"/>
    <property type="match status" value="1"/>
</dbReference>
<dbReference type="AlphaFoldDB" id="A0A4S4K6T1"/>
<dbReference type="InterPro" id="IPR013785">
    <property type="entry name" value="Aldolase_TIM"/>
</dbReference>
<feature type="domain" description="Methionyl/Leucyl tRNA synthetase" evidence="13">
    <location>
        <begin position="852"/>
        <end position="953"/>
    </location>
</feature>
<dbReference type="InterPro" id="IPR013565">
    <property type="entry name" value="Fas1/AflB-like_central"/>
</dbReference>
<keyword evidence="6 11" id="KW-0067">ATP-binding</keyword>
<dbReference type="FunFam" id="3.20.20.70:FF:000078">
    <property type="entry name" value="Fatty acid synthase beta subunit dehydratase"/>
    <property type="match status" value="1"/>
</dbReference>
<dbReference type="GO" id="GO:0004318">
    <property type="term" value="F:enoyl-[acyl-carrier-protein] reductase (NADH) activity"/>
    <property type="evidence" value="ECO:0007669"/>
    <property type="project" value="InterPro"/>
</dbReference>
<evidence type="ECO:0000256" key="9">
    <source>
        <dbReference type="ARBA" id="ARBA00023002"/>
    </source>
</evidence>
<evidence type="ECO:0000256" key="11">
    <source>
        <dbReference type="RuleBase" id="RU363039"/>
    </source>
</evidence>
<evidence type="ECO:0000256" key="7">
    <source>
        <dbReference type="ARBA" id="ARBA00022857"/>
    </source>
</evidence>
<dbReference type="GO" id="GO:0006418">
    <property type="term" value="P:tRNA aminoacylation for protein translation"/>
    <property type="evidence" value="ECO:0007669"/>
    <property type="project" value="InterPro"/>
</dbReference>
<keyword evidence="9" id="KW-0560">Oxidoreductase</keyword>